<proteinExistence type="predicted"/>
<accession>A0A9X2ZAU5</accession>
<dbReference type="InterPro" id="IPR024775">
    <property type="entry name" value="DinB-like"/>
</dbReference>
<name>A0A9X2ZAU5_9FLAO</name>
<organism evidence="2 3">
    <name type="scientific">Flavobacterium shii</name>
    <dbReference type="NCBI Taxonomy" id="2987687"/>
    <lineage>
        <taxon>Bacteria</taxon>
        <taxon>Pseudomonadati</taxon>
        <taxon>Bacteroidota</taxon>
        <taxon>Flavobacteriia</taxon>
        <taxon>Flavobacteriales</taxon>
        <taxon>Flavobacteriaceae</taxon>
        <taxon>Flavobacterium</taxon>
    </lineage>
</organism>
<evidence type="ECO:0000313" key="3">
    <source>
        <dbReference type="Proteomes" id="UP001151079"/>
    </source>
</evidence>
<dbReference type="InterPro" id="IPR034660">
    <property type="entry name" value="DinB/YfiT-like"/>
</dbReference>
<gene>
    <name evidence="2" type="ORF">OIU83_08820</name>
</gene>
<dbReference type="Proteomes" id="UP001151079">
    <property type="component" value="Unassembled WGS sequence"/>
</dbReference>
<dbReference type="Pfam" id="PF12867">
    <property type="entry name" value="DinB_2"/>
    <property type="match status" value="1"/>
</dbReference>
<sequence>MKKNITMNQTFEATRVSRKLFSNFFDTYSLEQLNKIPEGFNNNLIWNIAHVIVTQQLLVYKLSGLPMLVSDELVDKYRKGTKPEGEVSQAELEEIKSLLFSTIIQTEEDYNAKIFKTYSELTTSLGFTFKSIDDALSFNNYHEGLHLGIMMSIRKFI</sequence>
<protein>
    <submittedName>
        <fullName evidence="2">DinB family protein</fullName>
    </submittedName>
</protein>
<dbReference type="SUPFAM" id="SSF109854">
    <property type="entry name" value="DinB/YfiT-like putative metalloenzymes"/>
    <property type="match status" value="1"/>
</dbReference>
<dbReference type="Gene3D" id="1.20.120.450">
    <property type="entry name" value="dinb family like domain"/>
    <property type="match status" value="1"/>
</dbReference>
<evidence type="ECO:0000259" key="1">
    <source>
        <dbReference type="Pfam" id="PF12867"/>
    </source>
</evidence>
<dbReference type="EMBL" id="JAOZEW010000007">
    <property type="protein sequence ID" value="MCV9927751.1"/>
    <property type="molecule type" value="Genomic_DNA"/>
</dbReference>
<evidence type="ECO:0000313" key="2">
    <source>
        <dbReference type="EMBL" id="MCV9927751.1"/>
    </source>
</evidence>
<keyword evidence="3" id="KW-1185">Reference proteome</keyword>
<feature type="domain" description="DinB-like" evidence="1">
    <location>
        <begin position="15"/>
        <end position="150"/>
    </location>
</feature>
<dbReference type="RefSeq" id="WP_264205886.1">
    <property type="nucleotide sequence ID" value="NZ_JAOZEW010000007.1"/>
</dbReference>
<comment type="caution">
    <text evidence="2">The sequence shown here is derived from an EMBL/GenBank/DDBJ whole genome shotgun (WGS) entry which is preliminary data.</text>
</comment>
<reference evidence="2" key="1">
    <citation type="submission" date="2022-10" db="EMBL/GenBank/DDBJ databases">
        <title>Two novel species of Flavobacterium.</title>
        <authorList>
            <person name="Liu Q."/>
            <person name="Xin Y.-H."/>
        </authorList>
    </citation>
    <scope>NUCLEOTIDE SEQUENCE</scope>
    <source>
        <strain evidence="2">LS1R49</strain>
    </source>
</reference>
<dbReference type="AlphaFoldDB" id="A0A9X2ZAU5"/>